<dbReference type="InterPro" id="IPR017923">
    <property type="entry name" value="TFIIS_N"/>
</dbReference>
<dbReference type="Pfam" id="PF00855">
    <property type="entry name" value="PWWP"/>
    <property type="match status" value="1"/>
</dbReference>
<evidence type="ECO:0000313" key="4">
    <source>
        <dbReference type="Proteomes" id="UP000383932"/>
    </source>
</evidence>
<dbReference type="SMART" id="SM00293">
    <property type="entry name" value="PWWP"/>
    <property type="match status" value="1"/>
</dbReference>
<feature type="compositionally biased region" description="Acidic residues" evidence="1">
    <location>
        <begin position="131"/>
        <end position="148"/>
    </location>
</feature>
<dbReference type="Pfam" id="PF08711">
    <property type="entry name" value="Med26"/>
    <property type="match status" value="1"/>
</dbReference>
<dbReference type="InterPro" id="IPR035441">
    <property type="entry name" value="TFIIS/LEDGF_dom_sf"/>
</dbReference>
<feature type="compositionally biased region" description="Basic and acidic residues" evidence="1">
    <location>
        <begin position="376"/>
        <end position="386"/>
    </location>
</feature>
<evidence type="ECO:0000256" key="1">
    <source>
        <dbReference type="SAM" id="MobiDB-lite"/>
    </source>
</evidence>
<accession>A0A5N5QHS9</accession>
<dbReference type="PROSITE" id="PS50812">
    <property type="entry name" value="PWWP"/>
    <property type="match status" value="1"/>
</dbReference>
<feature type="compositionally biased region" description="Basic and acidic residues" evidence="1">
    <location>
        <begin position="105"/>
        <end position="122"/>
    </location>
</feature>
<name>A0A5N5QHS9_9AGAM</name>
<dbReference type="InterPro" id="IPR000313">
    <property type="entry name" value="PWWP_dom"/>
</dbReference>
<feature type="compositionally biased region" description="Basic residues" evidence="1">
    <location>
        <begin position="152"/>
        <end position="161"/>
    </location>
</feature>
<feature type="compositionally biased region" description="Basic residues" evidence="1">
    <location>
        <begin position="173"/>
        <end position="190"/>
    </location>
</feature>
<sequence length="414" mass="45351">MAQDKKDSEVKYEVGSVVIGKVKGYPPWPGEIIDPEAAPSKVKQERPPSKKTTFYCVRFFPVGDHAWLPTKDVSRLLPHEISTFLSEPTKRKGDLLEGYKIANDPHEWRKQKDSLAQRERANEAAGISTNDDVDELDDEPDDDDDDDGPSAKKPKAKKRKRESAAAADDKEKKGRRKRSEPTKKRAGKTKKSAEHIESEEDDDKTPTDKPTSSKADKDRPSKRPKKESVAPIPAAADDDGDDAAMANDPEATKVKEWRHKLQRAFLTKTSPAAEEMAGLDAVFTTVENYDKMTVEYLSYSKIGKVMRKILQLPTQGIPSDEQYHFRQRAQALVAKWQQLITTSEDNGNGTKATSSANKAGSASGRASAVGGKPKSGKGDDSAKDEDAPAEPEANPNGLHPNGSTSAQGESVDKS</sequence>
<feature type="domain" description="PWWP" evidence="2">
    <location>
        <begin position="14"/>
        <end position="82"/>
    </location>
</feature>
<feature type="region of interest" description="Disordered" evidence="1">
    <location>
        <begin position="105"/>
        <end position="253"/>
    </location>
</feature>
<protein>
    <submittedName>
        <fullName evidence="3">PWWP domain-containing protein2</fullName>
    </submittedName>
</protein>
<gene>
    <name evidence="3" type="ORF">CTheo_5261</name>
</gene>
<dbReference type="SUPFAM" id="SSF63748">
    <property type="entry name" value="Tudor/PWWP/MBT"/>
    <property type="match status" value="1"/>
</dbReference>
<feature type="compositionally biased region" description="Low complexity" evidence="1">
    <location>
        <begin position="351"/>
        <end position="372"/>
    </location>
</feature>
<dbReference type="AlphaFoldDB" id="A0A5N5QHS9"/>
<keyword evidence="4" id="KW-1185">Reference proteome</keyword>
<dbReference type="Gene3D" id="2.30.30.140">
    <property type="match status" value="1"/>
</dbReference>
<reference evidence="3 4" key="1">
    <citation type="journal article" date="2019" name="Fungal Biol. Biotechnol.">
        <title>Draft genome sequence of fastidious pathogen Ceratobasidium theobromae, which causes vascular-streak dieback in Theobroma cacao.</title>
        <authorList>
            <person name="Ali S.S."/>
            <person name="Asman A."/>
            <person name="Shao J."/>
            <person name="Firmansyah A.P."/>
            <person name="Susilo A.W."/>
            <person name="Rosmana A."/>
            <person name="McMahon P."/>
            <person name="Junaid M."/>
            <person name="Guest D."/>
            <person name="Kheng T.Y."/>
            <person name="Meinhardt L.W."/>
            <person name="Bailey B.A."/>
        </authorList>
    </citation>
    <scope>NUCLEOTIDE SEQUENCE [LARGE SCALE GENOMIC DNA]</scope>
    <source>
        <strain evidence="3 4">CT2</strain>
    </source>
</reference>
<evidence type="ECO:0000259" key="2">
    <source>
        <dbReference type="PROSITE" id="PS50812"/>
    </source>
</evidence>
<organism evidence="3 4">
    <name type="scientific">Ceratobasidium theobromae</name>
    <dbReference type="NCBI Taxonomy" id="1582974"/>
    <lineage>
        <taxon>Eukaryota</taxon>
        <taxon>Fungi</taxon>
        <taxon>Dikarya</taxon>
        <taxon>Basidiomycota</taxon>
        <taxon>Agaricomycotina</taxon>
        <taxon>Agaricomycetes</taxon>
        <taxon>Cantharellales</taxon>
        <taxon>Ceratobasidiaceae</taxon>
        <taxon>Ceratobasidium</taxon>
    </lineage>
</organism>
<comment type="caution">
    <text evidence="3">The sequence shown here is derived from an EMBL/GenBank/DDBJ whole genome shotgun (WGS) entry which is preliminary data.</text>
</comment>
<dbReference type="Proteomes" id="UP000383932">
    <property type="component" value="Unassembled WGS sequence"/>
</dbReference>
<dbReference type="Gene3D" id="1.20.930.10">
    <property type="entry name" value="Conserved domain common to transcription factors TFIIS, elongin A, CRSP70"/>
    <property type="match status" value="1"/>
</dbReference>
<dbReference type="OrthoDB" id="62853at2759"/>
<proteinExistence type="predicted"/>
<evidence type="ECO:0000313" key="3">
    <source>
        <dbReference type="EMBL" id="KAB5591302.1"/>
    </source>
</evidence>
<dbReference type="EMBL" id="SSOP01000112">
    <property type="protein sequence ID" value="KAB5591302.1"/>
    <property type="molecule type" value="Genomic_DNA"/>
</dbReference>
<feature type="region of interest" description="Disordered" evidence="1">
    <location>
        <begin position="343"/>
        <end position="414"/>
    </location>
</feature>